<evidence type="ECO:0000256" key="3">
    <source>
        <dbReference type="ARBA" id="ARBA00022989"/>
    </source>
</evidence>
<dbReference type="EMBL" id="MZ156045">
    <property type="protein sequence ID" value="QWK44228.1"/>
    <property type="molecule type" value="Genomic_DNA"/>
</dbReference>
<proteinExistence type="predicted"/>
<feature type="transmembrane region" description="Helical" evidence="7">
    <location>
        <begin position="12"/>
        <end position="32"/>
    </location>
</feature>
<dbReference type="InterPro" id="IPR003319">
    <property type="entry name" value="YMF19-like_N"/>
</dbReference>
<sequence>MPQFDTMTFFNQVFWLILIVFNFYVVVVRFILPSLAFSLKSRSKNLRLTEDPKARTY</sequence>
<keyword evidence="5 7" id="KW-0472">Membrane</keyword>
<gene>
    <name evidence="9" type="primary">atp8</name>
</gene>
<protein>
    <submittedName>
        <fullName evidence="9">ATPase subunit 8</fullName>
    </submittedName>
</protein>
<feature type="domain" description="ATP synthase YMF19-like N-terminal" evidence="8">
    <location>
        <begin position="2"/>
        <end position="51"/>
    </location>
</feature>
<dbReference type="GO" id="GO:0006754">
    <property type="term" value="P:ATP biosynthetic process"/>
    <property type="evidence" value="ECO:0007669"/>
    <property type="project" value="UniProtKB-KW"/>
</dbReference>
<keyword evidence="3 7" id="KW-1133">Transmembrane helix</keyword>
<dbReference type="AlphaFoldDB" id="A0A8F0FBP3"/>
<geneLocation type="mitochondrion" evidence="9"/>
<comment type="subcellular location">
    <subcellularLocation>
        <location evidence="1">Mitochondrion membrane</location>
    </subcellularLocation>
</comment>
<evidence type="ECO:0000256" key="1">
    <source>
        <dbReference type="ARBA" id="ARBA00004325"/>
    </source>
</evidence>
<keyword evidence="2 7" id="KW-0812">Transmembrane</keyword>
<organism evidence="9">
    <name type="scientific">Akkesiphycus lubricus</name>
    <name type="common">Brown alga</name>
    <dbReference type="NCBI Taxonomy" id="3022"/>
    <lineage>
        <taxon>Eukaryota</taxon>
        <taxon>Sar</taxon>
        <taxon>Stramenopiles</taxon>
        <taxon>Ochrophyta</taxon>
        <taxon>PX clade</taxon>
        <taxon>Phaeophyceae</taxon>
        <taxon>Laminariales</taxon>
        <taxon>Akkesiphycaceae</taxon>
        <taxon>Akkesiphycus</taxon>
    </lineage>
</organism>
<evidence type="ECO:0000256" key="7">
    <source>
        <dbReference type="SAM" id="Phobius"/>
    </source>
</evidence>
<evidence type="ECO:0000256" key="4">
    <source>
        <dbReference type="ARBA" id="ARBA00023128"/>
    </source>
</evidence>
<reference evidence="9" key="1">
    <citation type="journal article" date="2021" name="Genome Biol. Evol.">
        <title>Genomic rearrangements and sequence evolution across brown algal organelles.</title>
        <authorList>
            <person name="Starko S."/>
            <person name="Bringloe T.T."/>
            <person name="Gomez M.S."/>
            <person name="Darby H."/>
            <person name="Graham S.W."/>
            <person name="Martone P.T."/>
        </authorList>
    </citation>
    <scope>NUCLEOTIDE SEQUENCE</scope>
</reference>
<evidence type="ECO:0000313" key="9">
    <source>
        <dbReference type="EMBL" id="QWK44228.1"/>
    </source>
</evidence>
<evidence type="ECO:0000256" key="2">
    <source>
        <dbReference type="ARBA" id="ARBA00022692"/>
    </source>
</evidence>
<keyword evidence="6" id="KW-0066">ATP synthesis</keyword>
<dbReference type="GO" id="GO:0031966">
    <property type="term" value="C:mitochondrial membrane"/>
    <property type="evidence" value="ECO:0007669"/>
    <property type="project" value="UniProtKB-SubCell"/>
</dbReference>
<evidence type="ECO:0000259" key="8">
    <source>
        <dbReference type="Pfam" id="PF02326"/>
    </source>
</evidence>
<accession>A0A8F0FBP3</accession>
<evidence type="ECO:0000256" key="6">
    <source>
        <dbReference type="ARBA" id="ARBA00023310"/>
    </source>
</evidence>
<evidence type="ECO:0000256" key="5">
    <source>
        <dbReference type="ARBA" id="ARBA00023136"/>
    </source>
</evidence>
<name>A0A8F0FBP3_AKKLU</name>
<keyword evidence="4 9" id="KW-0496">Mitochondrion</keyword>
<dbReference type="Pfam" id="PF02326">
    <property type="entry name" value="YMF19"/>
    <property type="match status" value="1"/>
</dbReference>